<evidence type="ECO:0000256" key="1">
    <source>
        <dbReference type="ARBA" id="ARBA00022741"/>
    </source>
</evidence>
<name>A0A7N2MWU8_QUELO</name>
<dbReference type="AlphaFoldDB" id="A0A7N2MWU8"/>
<dbReference type="EMBL" id="LRBV02000011">
    <property type="status" value="NOT_ANNOTATED_CDS"/>
    <property type="molecule type" value="Genomic_DNA"/>
</dbReference>
<dbReference type="Gramene" id="QL11p027141:mrna">
    <property type="protein sequence ID" value="QL11p027141:mrna"/>
    <property type="gene ID" value="QL11p027141"/>
</dbReference>
<organism evidence="5 6">
    <name type="scientific">Quercus lobata</name>
    <name type="common">Valley oak</name>
    <dbReference type="NCBI Taxonomy" id="97700"/>
    <lineage>
        <taxon>Eukaryota</taxon>
        <taxon>Viridiplantae</taxon>
        <taxon>Streptophyta</taxon>
        <taxon>Embryophyta</taxon>
        <taxon>Tracheophyta</taxon>
        <taxon>Spermatophyta</taxon>
        <taxon>Magnoliopsida</taxon>
        <taxon>eudicotyledons</taxon>
        <taxon>Gunneridae</taxon>
        <taxon>Pentapetalae</taxon>
        <taxon>rosids</taxon>
        <taxon>fabids</taxon>
        <taxon>Fagales</taxon>
        <taxon>Fagaceae</taxon>
        <taxon>Quercus</taxon>
    </lineage>
</organism>
<reference evidence="5" key="2">
    <citation type="submission" date="2021-01" db="UniProtKB">
        <authorList>
            <consortium name="EnsemblPlants"/>
        </authorList>
    </citation>
    <scope>IDENTIFICATION</scope>
</reference>
<dbReference type="InterPro" id="IPR036277">
    <property type="entry name" value="SMC_hinge_sf"/>
</dbReference>
<dbReference type="Proteomes" id="UP000594261">
    <property type="component" value="Chromosome 11"/>
</dbReference>
<evidence type="ECO:0000256" key="2">
    <source>
        <dbReference type="ARBA" id="ARBA00022840"/>
    </source>
</evidence>
<dbReference type="Gene3D" id="3.30.70.1620">
    <property type="match status" value="1"/>
</dbReference>
<proteinExistence type="predicted"/>
<keyword evidence="6" id="KW-1185">Reference proteome</keyword>
<dbReference type="SUPFAM" id="SSF75553">
    <property type="entry name" value="Smc hinge domain"/>
    <property type="match status" value="1"/>
</dbReference>
<protein>
    <submittedName>
        <fullName evidence="5">Uncharacterized protein</fullName>
    </submittedName>
</protein>
<dbReference type="GO" id="GO:0007076">
    <property type="term" value="P:mitotic chromosome condensation"/>
    <property type="evidence" value="ECO:0007669"/>
    <property type="project" value="TreeGrafter"/>
</dbReference>
<dbReference type="PANTHER" id="PTHR18937">
    <property type="entry name" value="STRUCTURAL MAINTENANCE OF CHROMOSOMES SMC FAMILY MEMBER"/>
    <property type="match status" value="1"/>
</dbReference>
<accession>A0A7N2MWU8</accession>
<evidence type="ECO:0000256" key="3">
    <source>
        <dbReference type="ARBA" id="ARBA00023242"/>
    </source>
</evidence>
<keyword evidence="3" id="KW-0539">Nucleus</keyword>
<evidence type="ECO:0000313" key="5">
    <source>
        <dbReference type="EnsemblPlants" id="QL11p027141:mrna"/>
    </source>
</evidence>
<evidence type="ECO:0000313" key="6">
    <source>
        <dbReference type="Proteomes" id="UP000594261"/>
    </source>
</evidence>
<dbReference type="GO" id="GO:0000796">
    <property type="term" value="C:condensin complex"/>
    <property type="evidence" value="ECO:0007669"/>
    <property type="project" value="TreeGrafter"/>
</dbReference>
<sequence length="147" mass="15966">MPNLHWSHDEATRIAYSGNKEFRRVVTLDGALFETSGTMSGGGSKPHGGKMGTSIPVASVSGGAVANAEKELSLMVEKLNSIRQRIAEEVQCYQASEKAIAILEMELAKSQKETYKHIYEAAAAMDLLDISVKFLIIESKAYDSIIS</sequence>
<dbReference type="EnsemblPlants" id="QL11p027141:mrna">
    <property type="protein sequence ID" value="QL11p027141:mrna"/>
    <property type="gene ID" value="QL11p027141"/>
</dbReference>
<feature type="coiled-coil region" evidence="4">
    <location>
        <begin position="65"/>
        <end position="113"/>
    </location>
</feature>
<keyword evidence="4" id="KW-0175">Coiled coil</keyword>
<dbReference type="PANTHER" id="PTHR18937:SF172">
    <property type="entry name" value="STRUCTURAL MAINTENANCE OF CHROMOSOMES PROTEIN"/>
    <property type="match status" value="1"/>
</dbReference>
<dbReference type="InParanoid" id="A0A7N2MWU8"/>
<reference evidence="5 6" key="1">
    <citation type="journal article" date="2016" name="G3 (Bethesda)">
        <title>First Draft Assembly and Annotation of the Genome of a California Endemic Oak Quercus lobata Nee (Fagaceae).</title>
        <authorList>
            <person name="Sork V.L."/>
            <person name="Fitz-Gibbon S.T."/>
            <person name="Puiu D."/>
            <person name="Crepeau M."/>
            <person name="Gugger P.F."/>
            <person name="Sherman R."/>
            <person name="Stevens K."/>
            <person name="Langley C.H."/>
            <person name="Pellegrini M."/>
            <person name="Salzberg S.L."/>
        </authorList>
    </citation>
    <scope>NUCLEOTIDE SEQUENCE [LARGE SCALE GENOMIC DNA]</scope>
    <source>
        <strain evidence="5 6">cv. SW786</strain>
    </source>
</reference>
<keyword evidence="2" id="KW-0067">ATP-binding</keyword>
<evidence type="ECO:0000256" key="4">
    <source>
        <dbReference type="SAM" id="Coils"/>
    </source>
</evidence>
<dbReference type="GO" id="GO:0005524">
    <property type="term" value="F:ATP binding"/>
    <property type="evidence" value="ECO:0007669"/>
    <property type="project" value="UniProtKB-KW"/>
</dbReference>
<keyword evidence="1" id="KW-0547">Nucleotide-binding</keyword>